<evidence type="ECO:0000313" key="2">
    <source>
        <dbReference type="EMBL" id="KAL0430332.1"/>
    </source>
</evidence>
<dbReference type="AlphaFoldDB" id="A0AAW2VLG5"/>
<protein>
    <submittedName>
        <fullName evidence="2">Uncharacterized protein</fullName>
    </submittedName>
</protein>
<evidence type="ECO:0000256" key="1">
    <source>
        <dbReference type="SAM" id="MobiDB-lite"/>
    </source>
</evidence>
<feature type="compositionally biased region" description="Basic residues" evidence="1">
    <location>
        <begin position="51"/>
        <end position="71"/>
    </location>
</feature>
<feature type="region of interest" description="Disordered" evidence="1">
    <location>
        <begin position="1"/>
        <end position="71"/>
    </location>
</feature>
<dbReference type="EMBL" id="JACGWJ010000003">
    <property type="protein sequence ID" value="KAL0430332.1"/>
    <property type="molecule type" value="Genomic_DNA"/>
</dbReference>
<gene>
    <name evidence="2" type="ORF">Sradi_0659200</name>
</gene>
<reference evidence="2" key="2">
    <citation type="journal article" date="2024" name="Plant">
        <title>Genomic evolution and insights into agronomic trait innovations of Sesamum species.</title>
        <authorList>
            <person name="Miao H."/>
            <person name="Wang L."/>
            <person name="Qu L."/>
            <person name="Liu H."/>
            <person name="Sun Y."/>
            <person name="Le M."/>
            <person name="Wang Q."/>
            <person name="Wei S."/>
            <person name="Zheng Y."/>
            <person name="Lin W."/>
            <person name="Duan Y."/>
            <person name="Cao H."/>
            <person name="Xiong S."/>
            <person name="Wang X."/>
            <person name="Wei L."/>
            <person name="Li C."/>
            <person name="Ma Q."/>
            <person name="Ju M."/>
            <person name="Zhao R."/>
            <person name="Li G."/>
            <person name="Mu C."/>
            <person name="Tian Q."/>
            <person name="Mei H."/>
            <person name="Zhang T."/>
            <person name="Gao T."/>
            <person name="Zhang H."/>
        </authorList>
    </citation>
    <scope>NUCLEOTIDE SEQUENCE</scope>
    <source>
        <strain evidence="2">G02</strain>
    </source>
</reference>
<reference evidence="2" key="1">
    <citation type="submission" date="2020-06" db="EMBL/GenBank/DDBJ databases">
        <authorList>
            <person name="Li T."/>
            <person name="Hu X."/>
            <person name="Zhang T."/>
            <person name="Song X."/>
            <person name="Zhang H."/>
            <person name="Dai N."/>
            <person name="Sheng W."/>
            <person name="Hou X."/>
            <person name="Wei L."/>
        </authorList>
    </citation>
    <scope>NUCLEOTIDE SEQUENCE</scope>
    <source>
        <strain evidence="2">G02</strain>
        <tissue evidence="2">Leaf</tissue>
    </source>
</reference>
<sequence>MAEIGRTDKLHRRKKPEIEEQRGEQQTPGQEGQSSSQLISNAHLSHAERVSRRKQKISHASSRHRSSQGQK</sequence>
<proteinExistence type="predicted"/>
<name>A0AAW2VLG5_SESRA</name>
<feature type="compositionally biased region" description="Polar residues" evidence="1">
    <location>
        <begin position="24"/>
        <end position="43"/>
    </location>
</feature>
<organism evidence="2">
    <name type="scientific">Sesamum radiatum</name>
    <name type="common">Black benniseed</name>
    <dbReference type="NCBI Taxonomy" id="300843"/>
    <lineage>
        <taxon>Eukaryota</taxon>
        <taxon>Viridiplantae</taxon>
        <taxon>Streptophyta</taxon>
        <taxon>Embryophyta</taxon>
        <taxon>Tracheophyta</taxon>
        <taxon>Spermatophyta</taxon>
        <taxon>Magnoliopsida</taxon>
        <taxon>eudicotyledons</taxon>
        <taxon>Gunneridae</taxon>
        <taxon>Pentapetalae</taxon>
        <taxon>asterids</taxon>
        <taxon>lamiids</taxon>
        <taxon>Lamiales</taxon>
        <taxon>Pedaliaceae</taxon>
        <taxon>Sesamum</taxon>
    </lineage>
</organism>
<comment type="caution">
    <text evidence="2">The sequence shown here is derived from an EMBL/GenBank/DDBJ whole genome shotgun (WGS) entry which is preliminary data.</text>
</comment>
<accession>A0AAW2VLG5</accession>